<evidence type="ECO:0000313" key="3">
    <source>
        <dbReference type="Proteomes" id="UP000242951"/>
    </source>
</evidence>
<protein>
    <recommendedName>
        <fullName evidence="1">ABM domain-containing protein</fullName>
    </recommendedName>
</protein>
<comment type="caution">
    <text evidence="2">The sequence shown here is derived from an EMBL/GenBank/DDBJ whole genome shotgun (WGS) entry which is preliminary data.</text>
</comment>
<accession>A0ABR5HLG4</accession>
<dbReference type="InterPro" id="IPR007138">
    <property type="entry name" value="ABM_dom"/>
</dbReference>
<name>A0ABR5HLG4_9BURK</name>
<evidence type="ECO:0000259" key="1">
    <source>
        <dbReference type="PROSITE" id="PS51725"/>
    </source>
</evidence>
<reference evidence="2 3" key="1">
    <citation type="submission" date="2015-06" db="EMBL/GenBank/DDBJ databases">
        <title>Comparative genomics of Burkholderia leaf nodule symbionts.</title>
        <authorList>
            <person name="Carlier A."/>
            <person name="Eberl L."/>
            <person name="Pinto-Carbo M."/>
        </authorList>
    </citation>
    <scope>NUCLEOTIDE SEQUENCE [LARGE SCALE GENOMIC DNA]</scope>
    <source>
        <strain evidence="2 3">UZHbot3</strain>
    </source>
</reference>
<evidence type="ECO:0000313" key="2">
    <source>
        <dbReference type="EMBL" id="KMQ79898.1"/>
    </source>
</evidence>
<dbReference type="Proteomes" id="UP000242951">
    <property type="component" value="Unassembled WGS sequence"/>
</dbReference>
<gene>
    <name evidence="2" type="ORF">BPMI_01336</name>
</gene>
<feature type="domain" description="ABM" evidence="1">
    <location>
        <begin position="1"/>
        <end position="89"/>
    </location>
</feature>
<dbReference type="Pfam" id="PF03992">
    <property type="entry name" value="ABM"/>
    <property type="match status" value="1"/>
</dbReference>
<dbReference type="Gene3D" id="3.30.70.100">
    <property type="match status" value="1"/>
</dbReference>
<dbReference type="SUPFAM" id="SSF54909">
    <property type="entry name" value="Dimeric alpha+beta barrel"/>
    <property type="match status" value="1"/>
</dbReference>
<dbReference type="PROSITE" id="PS51725">
    <property type="entry name" value="ABM"/>
    <property type="match status" value="1"/>
</dbReference>
<keyword evidence="3" id="KW-1185">Reference proteome</keyword>
<dbReference type="InterPro" id="IPR011008">
    <property type="entry name" value="Dimeric_a/b-barrel"/>
</dbReference>
<proteinExistence type="predicted"/>
<organism evidence="2 3">
    <name type="scientific">Candidatus Burkholderia pumila</name>
    <dbReference type="NCBI Taxonomy" id="1090375"/>
    <lineage>
        <taxon>Bacteria</taxon>
        <taxon>Pseudomonadati</taxon>
        <taxon>Pseudomonadota</taxon>
        <taxon>Betaproteobacteria</taxon>
        <taxon>Burkholderiales</taxon>
        <taxon>Burkholderiaceae</taxon>
        <taxon>Burkholderia</taxon>
    </lineage>
</organism>
<dbReference type="EMBL" id="LELG01000232">
    <property type="protein sequence ID" value="KMQ79898.1"/>
    <property type="molecule type" value="Genomic_DNA"/>
</dbReference>
<sequence length="90" mass="10417">MAATRSHIELQPILLCQTRESWCKRGAVHIAEFELHIGDNEEPRRFIFLERWESDAALDEHGQSAHIQAFRAKAPDLIEHGEVRRATKML</sequence>